<reference evidence="1 2" key="1">
    <citation type="journal article" date="2021" name="Appl. Environ. Microbiol.">
        <title>Genetic linkage and physical mapping for an oyster mushroom Pleurotus cornucopiae and QTL analysis for the trait cap color.</title>
        <authorList>
            <person name="Zhang Y."/>
            <person name="Gao W."/>
            <person name="Sonnenberg A."/>
            <person name="Chen Q."/>
            <person name="Zhang J."/>
            <person name="Huang C."/>
        </authorList>
    </citation>
    <scope>NUCLEOTIDE SEQUENCE [LARGE SCALE GENOMIC DNA]</scope>
    <source>
        <strain evidence="1">CCMSSC00406</strain>
    </source>
</reference>
<name>A0ACB7J287_PLECO</name>
<gene>
    <name evidence="1" type="ORF">CCMSSC00406_0002282</name>
</gene>
<evidence type="ECO:0000313" key="2">
    <source>
        <dbReference type="Proteomes" id="UP000824881"/>
    </source>
</evidence>
<dbReference type="EMBL" id="WQMT02000003">
    <property type="protein sequence ID" value="KAG9224567.1"/>
    <property type="molecule type" value="Genomic_DNA"/>
</dbReference>
<comment type="caution">
    <text evidence="1">The sequence shown here is derived from an EMBL/GenBank/DDBJ whole genome shotgun (WGS) entry which is preliminary data.</text>
</comment>
<accession>A0ACB7J287</accession>
<proteinExistence type="predicted"/>
<sequence>MTGSTRPDLDPTFVSQLTPEKLAFFKEASGIQDDEEIKQHLVRIQEDSYRVVRYPCIRNFGFTEHRCTKIPAYKQALKIGQERHGAIYLEVGCCFGTDTRKSVADGYPIHNMIVTDLRREFWDIGHELFKSTPESFPVPFIAGDVFNPEHLAVRAPAYTVPNTAVPSLKTLTSLNPLYGHVSVIHISSVFHLFSEEKQLELARALGALLSPLPGSVIFGSHGALPQKGFTANAAGFEREGPDATPGDPNMFCHSPETWTALWDGEVFEKGTVKVEVELKKINKSESLGELGPVRYDMRGHGRSGKPNTPEGHTSALYAADFTAVANGFALNKPVFVGWSVGSAVISDICANVDPLPIAGAVALGGSPGISPEMVGVAGKPFLFAALPKFNDNSDVAFALRARVEFIDALFNNPDKIPFSLKMRYLGETVLQSPDVSSVVSLRPQDPSKMLEAGARGLPLQILFGKQDKFLDGEAVVNIVKPHFKNLTVSLIDGGHALFDDNQAELVDELSKFVLSVQVRMSFLRPVGVAEQTTVIVIHTVYNIRGSFRRSQSSALIRVCFSSGLSHTRVSASVA</sequence>
<organism evidence="1 2">
    <name type="scientific">Pleurotus cornucopiae</name>
    <name type="common">Cornucopia mushroom</name>
    <dbReference type="NCBI Taxonomy" id="5321"/>
    <lineage>
        <taxon>Eukaryota</taxon>
        <taxon>Fungi</taxon>
        <taxon>Dikarya</taxon>
        <taxon>Basidiomycota</taxon>
        <taxon>Agaricomycotina</taxon>
        <taxon>Agaricomycetes</taxon>
        <taxon>Agaricomycetidae</taxon>
        <taxon>Agaricales</taxon>
        <taxon>Pleurotineae</taxon>
        <taxon>Pleurotaceae</taxon>
        <taxon>Pleurotus</taxon>
    </lineage>
</organism>
<protein>
    <submittedName>
        <fullName evidence="1">Uncharacterized protein</fullName>
    </submittedName>
</protein>
<keyword evidence="2" id="KW-1185">Reference proteome</keyword>
<dbReference type="Proteomes" id="UP000824881">
    <property type="component" value="Unassembled WGS sequence"/>
</dbReference>
<evidence type="ECO:0000313" key="1">
    <source>
        <dbReference type="EMBL" id="KAG9224567.1"/>
    </source>
</evidence>